<organism evidence="1 2">
    <name type="scientific">Streptomyces jeddahensis</name>
    <dbReference type="NCBI Taxonomy" id="1716141"/>
    <lineage>
        <taxon>Bacteria</taxon>
        <taxon>Bacillati</taxon>
        <taxon>Actinomycetota</taxon>
        <taxon>Actinomycetes</taxon>
        <taxon>Kitasatosporales</taxon>
        <taxon>Streptomycetaceae</taxon>
        <taxon>Streptomyces</taxon>
    </lineage>
</organism>
<keyword evidence="2" id="KW-1185">Reference proteome</keyword>
<dbReference type="SUPFAM" id="SSF55961">
    <property type="entry name" value="Bet v1-like"/>
    <property type="match status" value="1"/>
</dbReference>
<dbReference type="InterPro" id="IPR019587">
    <property type="entry name" value="Polyketide_cyclase/dehydratase"/>
</dbReference>
<comment type="caution">
    <text evidence="1">The sequence shown here is derived from an EMBL/GenBank/DDBJ whole genome shotgun (WGS) entry which is preliminary data.</text>
</comment>
<evidence type="ECO:0000313" key="2">
    <source>
        <dbReference type="Proteomes" id="UP000077381"/>
    </source>
</evidence>
<evidence type="ECO:0000313" key="1">
    <source>
        <dbReference type="EMBL" id="OAH12220.1"/>
    </source>
</evidence>
<dbReference type="InterPro" id="IPR023393">
    <property type="entry name" value="START-like_dom_sf"/>
</dbReference>
<reference evidence="1 2" key="1">
    <citation type="submission" date="2015-12" db="EMBL/GenBank/DDBJ databases">
        <title>Genome sequence of Streptomyces sp. G25.</title>
        <authorList>
            <person name="Poehlein A."/>
            <person name="Roettig A."/>
            <person name="Hiessl S."/>
            <person name="Hauschild P."/>
            <person name="Schauer J."/>
            <person name="Madkour M.H."/>
            <person name="Al-Ansari A.M."/>
            <person name="Almakishah N.H."/>
            <person name="Steinbuechel A."/>
            <person name="Daniel R."/>
        </authorList>
    </citation>
    <scope>NUCLEOTIDE SEQUENCE [LARGE SCALE GENOMIC DNA]</scope>
    <source>
        <strain evidence="2">G25(2015)</strain>
    </source>
</reference>
<dbReference type="Pfam" id="PF10604">
    <property type="entry name" value="Polyketide_cyc2"/>
    <property type="match status" value="1"/>
</dbReference>
<dbReference type="Proteomes" id="UP000077381">
    <property type="component" value="Unassembled WGS sequence"/>
</dbReference>
<dbReference type="RefSeq" id="WP_067280607.1">
    <property type="nucleotide sequence ID" value="NZ_LOHS01000093.1"/>
</dbReference>
<dbReference type="STRING" id="1716141.STSP_44150"/>
<dbReference type="EMBL" id="LOHS01000093">
    <property type="protein sequence ID" value="OAH12220.1"/>
    <property type="molecule type" value="Genomic_DNA"/>
</dbReference>
<evidence type="ECO:0008006" key="3">
    <source>
        <dbReference type="Google" id="ProtNLM"/>
    </source>
</evidence>
<sequence length="148" mass="16264">MALFRIERVTPLSPAEAWHRLTDWKHHADVVPLTRVTVTTPPPTRAGTRFVARTGVGPAAFDDPMEVTVWQPPDPAEPGGPARCRLEKRGSFVTGWAEIEVHPSGAGSRVVWVEELRVRPLPPFLDPPLAASARLLFGRAADGLLRRP</sequence>
<protein>
    <recommendedName>
        <fullName evidence="3">Polyketide cyclase / dehydrase and lipid transport</fullName>
    </recommendedName>
</protein>
<dbReference type="AlphaFoldDB" id="A0A177HNN6"/>
<name>A0A177HNN6_9ACTN</name>
<dbReference type="PATRIC" id="fig|1716141.3.peg.4647"/>
<dbReference type="Gene3D" id="3.30.530.20">
    <property type="match status" value="1"/>
</dbReference>
<proteinExistence type="predicted"/>
<dbReference type="OrthoDB" id="4823586at2"/>
<gene>
    <name evidence="1" type="ORF">STSP_44150</name>
</gene>
<accession>A0A177HNN6</accession>